<dbReference type="AlphaFoldDB" id="A0AAV9U7P9"/>
<proteinExistence type="predicted"/>
<accession>A0AAV9U7P9</accession>
<protein>
    <submittedName>
        <fullName evidence="2">Uncharacterized protein</fullName>
    </submittedName>
</protein>
<evidence type="ECO:0000256" key="1">
    <source>
        <dbReference type="SAM" id="MobiDB-lite"/>
    </source>
</evidence>
<dbReference type="Proteomes" id="UP001373714">
    <property type="component" value="Unassembled WGS sequence"/>
</dbReference>
<dbReference type="Gene3D" id="2.80.10.50">
    <property type="match status" value="1"/>
</dbReference>
<reference evidence="2 3" key="1">
    <citation type="submission" date="2019-10" db="EMBL/GenBank/DDBJ databases">
        <authorList>
            <person name="Palmer J.M."/>
        </authorList>
    </citation>
    <scope>NUCLEOTIDE SEQUENCE [LARGE SCALE GENOMIC DNA]</scope>
    <source>
        <strain evidence="2 3">TWF730</strain>
    </source>
</reference>
<evidence type="ECO:0000313" key="3">
    <source>
        <dbReference type="Proteomes" id="UP001373714"/>
    </source>
</evidence>
<evidence type="ECO:0000313" key="2">
    <source>
        <dbReference type="EMBL" id="KAK6337299.1"/>
    </source>
</evidence>
<sequence>MSLSSGSYYIMGSFGTYKYSVGRAHIEDRSLNPKQIYLLHPSPLGMTPWDIIKTSHGYVFQARNAPTGSIDGIRGPTGQYWTVEDRVGLSGHRIVLREDGEGSQTFTIIRAYRDFSEEEEKYSHQAEHHSYGPEKDLDDDRQSRFGYGKREKKFCS</sequence>
<dbReference type="InterPro" id="IPR031755">
    <property type="entry name" value="Inhibitor_I66"/>
</dbReference>
<feature type="compositionally biased region" description="Basic and acidic residues" evidence="1">
    <location>
        <begin position="119"/>
        <end position="143"/>
    </location>
</feature>
<keyword evidence="3" id="KW-1185">Reference proteome</keyword>
<feature type="region of interest" description="Disordered" evidence="1">
    <location>
        <begin position="119"/>
        <end position="156"/>
    </location>
</feature>
<dbReference type="GO" id="GO:0004867">
    <property type="term" value="F:serine-type endopeptidase inhibitor activity"/>
    <property type="evidence" value="ECO:0007669"/>
    <property type="project" value="InterPro"/>
</dbReference>
<dbReference type="Pfam" id="PF16850">
    <property type="entry name" value="Inhibitor_I66"/>
    <property type="match status" value="1"/>
</dbReference>
<gene>
    <name evidence="2" type="ORF">TWF730_002705</name>
</gene>
<name>A0AAV9U7P9_9PEZI</name>
<dbReference type="EMBL" id="JAVHNS010000013">
    <property type="protein sequence ID" value="KAK6337299.1"/>
    <property type="molecule type" value="Genomic_DNA"/>
</dbReference>
<comment type="caution">
    <text evidence="2">The sequence shown here is derived from an EMBL/GenBank/DDBJ whole genome shotgun (WGS) entry which is preliminary data.</text>
</comment>
<organism evidence="2 3">
    <name type="scientific">Orbilia blumenaviensis</name>
    <dbReference type="NCBI Taxonomy" id="1796055"/>
    <lineage>
        <taxon>Eukaryota</taxon>
        <taxon>Fungi</taxon>
        <taxon>Dikarya</taxon>
        <taxon>Ascomycota</taxon>
        <taxon>Pezizomycotina</taxon>
        <taxon>Orbiliomycetes</taxon>
        <taxon>Orbiliales</taxon>
        <taxon>Orbiliaceae</taxon>
        <taxon>Orbilia</taxon>
    </lineage>
</organism>